<proteinExistence type="predicted"/>
<dbReference type="InterPro" id="IPR011333">
    <property type="entry name" value="SKP1/BTB/POZ_sf"/>
</dbReference>
<dbReference type="SMART" id="SM00225">
    <property type="entry name" value="BTB"/>
    <property type="match status" value="1"/>
</dbReference>
<dbReference type="PIRSF" id="PIRSF037037">
    <property type="entry name" value="Kelch-like_protein_gigaxonin"/>
    <property type="match status" value="1"/>
</dbReference>
<dbReference type="SUPFAM" id="SSF117281">
    <property type="entry name" value="Kelch motif"/>
    <property type="match status" value="1"/>
</dbReference>
<evidence type="ECO:0000313" key="5">
    <source>
        <dbReference type="Proteomes" id="UP000008144"/>
    </source>
</evidence>
<keyword evidence="5" id="KW-1185">Reference proteome</keyword>
<sequence length="565" mass="64476">MKMSSSKFLSCDGHFDFIMDMLVKQRSNKRYCDVTLVAEGQKYPAHRAILAASSNYFDTMFSSQMKEEFERVIKIKEVTKVAMEQVITFIYTNKVLLSEENIDEVLHAASLMQVQDLLALVIQFLSNEICPLNCLHYRQLGKLYSLNDLVLECDRCICENFDQVSTQQKFFEMDEVEMEKLISSDELVIESEEVVYECMVGWVKHHLQTRKQYFPTLFKHLRLQYVRLDYLSRNIKKEGLVREFLDCRDLVEDAFYFHVKPDLFEKQKPRKSCYPCKELIFIPNKQQNIASYNMTEKKWSSLQVVGESEQHVMFIGHDEMVYCFGYIYENGAYKTNISKRFNGIKWENLAPMVNRHSEAAVASIEGEIFVFGGLSDVQGNVVYFANTIIKYNPINNTWVKVGRPNSFQTKASAVGVGDVAYLCGGYEQGNGGQRNTTTVCAKVEVYDSVSKTWKAGNNMLEGRASCAVVHFDGKIFVFGGYGSNNTLLTSGEFMNIADGVWTMLTNNIPFQLGEVSACCVDDHIAMYGSSKPGHIALYNTNNGEWRTFVEEGQNLFNGRGCLMAK</sequence>
<dbReference type="GO" id="GO:1990756">
    <property type="term" value="F:ubiquitin-like ligase-substrate adaptor activity"/>
    <property type="evidence" value="ECO:0000318"/>
    <property type="project" value="GO_Central"/>
</dbReference>
<dbReference type="SMART" id="SM00875">
    <property type="entry name" value="BACK"/>
    <property type="match status" value="1"/>
</dbReference>
<reference evidence="4" key="3">
    <citation type="submission" date="2025-09" db="UniProtKB">
        <authorList>
            <consortium name="Ensembl"/>
        </authorList>
    </citation>
    <scope>IDENTIFICATION</scope>
</reference>
<dbReference type="Ensembl" id="ENSCINT00000029682.2">
    <property type="protein sequence ID" value="ENSCINP00000029436.2"/>
    <property type="gene ID" value="ENSCING00000022506.1"/>
</dbReference>
<gene>
    <name evidence="4" type="primary">LOC100175794</name>
</gene>
<dbReference type="InterPro" id="IPR006652">
    <property type="entry name" value="Kelch_1"/>
</dbReference>
<dbReference type="PANTHER" id="PTHR45632:SF30">
    <property type="entry name" value="BTB DOMAIN-CONTAINING PROTEIN"/>
    <property type="match status" value="1"/>
</dbReference>
<dbReference type="InterPro" id="IPR015915">
    <property type="entry name" value="Kelch-typ_b-propeller"/>
</dbReference>
<reference evidence="5" key="1">
    <citation type="journal article" date="2002" name="Science">
        <title>The draft genome of Ciona intestinalis: insights into chordate and vertebrate origins.</title>
        <authorList>
            <person name="Dehal P."/>
            <person name="Satou Y."/>
            <person name="Campbell R.K."/>
            <person name="Chapman J."/>
            <person name="Degnan B."/>
            <person name="De Tomaso A."/>
            <person name="Davidson B."/>
            <person name="Di Gregorio A."/>
            <person name="Gelpke M."/>
            <person name="Goodstein D.M."/>
            <person name="Harafuji N."/>
            <person name="Hastings K.E."/>
            <person name="Ho I."/>
            <person name="Hotta K."/>
            <person name="Huang W."/>
            <person name="Kawashima T."/>
            <person name="Lemaire P."/>
            <person name="Martinez D."/>
            <person name="Meinertzhagen I.A."/>
            <person name="Necula S."/>
            <person name="Nonaka M."/>
            <person name="Putnam N."/>
            <person name="Rash S."/>
            <person name="Saiga H."/>
            <person name="Satake M."/>
            <person name="Terry A."/>
            <person name="Yamada L."/>
            <person name="Wang H.G."/>
            <person name="Awazu S."/>
            <person name="Azumi K."/>
            <person name="Boore J."/>
            <person name="Branno M."/>
            <person name="Chin-Bow S."/>
            <person name="DeSantis R."/>
            <person name="Doyle S."/>
            <person name="Francino P."/>
            <person name="Keys D.N."/>
            <person name="Haga S."/>
            <person name="Hayashi H."/>
            <person name="Hino K."/>
            <person name="Imai K.S."/>
            <person name="Inaba K."/>
            <person name="Kano S."/>
            <person name="Kobayashi K."/>
            <person name="Kobayashi M."/>
            <person name="Lee B.I."/>
            <person name="Makabe K.W."/>
            <person name="Manohar C."/>
            <person name="Matassi G."/>
            <person name="Medina M."/>
            <person name="Mochizuki Y."/>
            <person name="Mount S."/>
            <person name="Morishita T."/>
            <person name="Miura S."/>
            <person name="Nakayama A."/>
            <person name="Nishizaka S."/>
            <person name="Nomoto H."/>
            <person name="Ohta F."/>
            <person name="Oishi K."/>
            <person name="Rigoutsos I."/>
            <person name="Sano M."/>
            <person name="Sasaki A."/>
            <person name="Sasakura Y."/>
            <person name="Shoguchi E."/>
            <person name="Shin-i T."/>
            <person name="Spagnuolo A."/>
            <person name="Stainier D."/>
            <person name="Suzuki M.M."/>
            <person name="Tassy O."/>
            <person name="Takatori N."/>
            <person name="Tokuoka M."/>
            <person name="Yagi K."/>
            <person name="Yoshizaki F."/>
            <person name="Wada S."/>
            <person name="Zhang C."/>
            <person name="Hyatt P.D."/>
            <person name="Larimer F."/>
            <person name="Detter C."/>
            <person name="Doggett N."/>
            <person name="Glavina T."/>
            <person name="Hawkins T."/>
            <person name="Richardson P."/>
            <person name="Lucas S."/>
            <person name="Kohara Y."/>
            <person name="Levine M."/>
            <person name="Satoh N."/>
            <person name="Rokhsar D.S."/>
        </authorList>
    </citation>
    <scope>NUCLEOTIDE SEQUENCE [LARGE SCALE GENOMIC DNA]</scope>
</reference>
<protein>
    <submittedName>
        <fullName evidence="4">Kelch-like protein 12</fullName>
    </submittedName>
</protein>
<feature type="domain" description="BTB" evidence="3">
    <location>
        <begin position="32"/>
        <end position="99"/>
    </location>
</feature>
<keyword evidence="2" id="KW-0677">Repeat</keyword>
<reference evidence="4" key="2">
    <citation type="submission" date="2025-08" db="UniProtKB">
        <authorList>
            <consortium name="Ensembl"/>
        </authorList>
    </citation>
    <scope>IDENTIFICATION</scope>
</reference>
<dbReference type="GeneTree" id="ENSGT00940000156265"/>
<dbReference type="OMA" id="LTHERYY"/>
<dbReference type="CDD" id="cd18186">
    <property type="entry name" value="BTB_POZ_ZBTB_KLHL-like"/>
    <property type="match status" value="1"/>
</dbReference>
<dbReference type="FunFam" id="1.25.40.420:FF:000001">
    <property type="entry name" value="Kelch-like family member 12"/>
    <property type="match status" value="1"/>
</dbReference>
<evidence type="ECO:0000259" key="3">
    <source>
        <dbReference type="PROSITE" id="PS50097"/>
    </source>
</evidence>
<dbReference type="SMART" id="SM00612">
    <property type="entry name" value="Kelch"/>
    <property type="match status" value="2"/>
</dbReference>
<dbReference type="GO" id="GO:0005737">
    <property type="term" value="C:cytoplasm"/>
    <property type="evidence" value="ECO:0000318"/>
    <property type="project" value="GO_Central"/>
</dbReference>
<dbReference type="STRING" id="7719.ENSCINP00000029436"/>
<organism evidence="4 5">
    <name type="scientific">Ciona intestinalis</name>
    <name type="common">Transparent sea squirt</name>
    <name type="synonym">Ascidia intestinalis</name>
    <dbReference type="NCBI Taxonomy" id="7719"/>
    <lineage>
        <taxon>Eukaryota</taxon>
        <taxon>Metazoa</taxon>
        <taxon>Chordata</taxon>
        <taxon>Tunicata</taxon>
        <taxon>Ascidiacea</taxon>
        <taxon>Phlebobranchia</taxon>
        <taxon>Cionidae</taxon>
        <taxon>Ciona</taxon>
    </lineage>
</organism>
<dbReference type="Gene3D" id="1.25.40.420">
    <property type="match status" value="1"/>
</dbReference>
<keyword evidence="1" id="KW-0880">Kelch repeat</keyword>
<dbReference type="Proteomes" id="UP000008144">
    <property type="component" value="Unassembled WGS sequence"/>
</dbReference>
<accession>F6X1F4</accession>
<dbReference type="GO" id="GO:0043161">
    <property type="term" value="P:proteasome-mediated ubiquitin-dependent protein catabolic process"/>
    <property type="evidence" value="ECO:0000318"/>
    <property type="project" value="GO_Central"/>
</dbReference>
<evidence type="ECO:0000313" key="4">
    <source>
        <dbReference type="Ensembl" id="ENSCINP00000029436.2"/>
    </source>
</evidence>
<dbReference type="Pfam" id="PF24981">
    <property type="entry name" value="Beta-prop_ATRN-LZTR1"/>
    <property type="match status" value="1"/>
</dbReference>
<dbReference type="InterPro" id="IPR011705">
    <property type="entry name" value="BACK"/>
</dbReference>
<dbReference type="GO" id="GO:0031463">
    <property type="term" value="C:Cul3-RING ubiquitin ligase complex"/>
    <property type="evidence" value="ECO:0000318"/>
    <property type="project" value="GO_Central"/>
</dbReference>
<dbReference type="InterPro" id="IPR056737">
    <property type="entry name" value="Beta-prop_ATRN-MKLN-like"/>
</dbReference>
<dbReference type="InParanoid" id="F6X1F4"/>
<name>F6X1F4_CIOIN</name>
<dbReference type="SUPFAM" id="SSF54695">
    <property type="entry name" value="POZ domain"/>
    <property type="match status" value="1"/>
</dbReference>
<dbReference type="Gene3D" id="2.120.10.80">
    <property type="entry name" value="Kelch-type beta propeller"/>
    <property type="match status" value="1"/>
</dbReference>
<dbReference type="InterPro" id="IPR017096">
    <property type="entry name" value="BTB-kelch_protein"/>
</dbReference>
<evidence type="ECO:0000256" key="2">
    <source>
        <dbReference type="ARBA" id="ARBA00022737"/>
    </source>
</evidence>
<dbReference type="Pfam" id="PF07707">
    <property type="entry name" value="BACK"/>
    <property type="match status" value="1"/>
</dbReference>
<evidence type="ECO:0000256" key="1">
    <source>
        <dbReference type="ARBA" id="ARBA00022441"/>
    </source>
</evidence>
<dbReference type="Gene3D" id="3.30.710.10">
    <property type="entry name" value="Potassium Channel Kv1.1, Chain A"/>
    <property type="match status" value="1"/>
</dbReference>
<dbReference type="PANTHER" id="PTHR45632">
    <property type="entry name" value="LD33804P"/>
    <property type="match status" value="1"/>
</dbReference>
<dbReference type="PROSITE" id="PS50097">
    <property type="entry name" value="BTB"/>
    <property type="match status" value="1"/>
</dbReference>
<dbReference type="AlphaFoldDB" id="F6X1F4"/>
<dbReference type="Pfam" id="PF00651">
    <property type="entry name" value="BTB"/>
    <property type="match status" value="1"/>
</dbReference>
<dbReference type="InterPro" id="IPR000210">
    <property type="entry name" value="BTB/POZ_dom"/>
</dbReference>
<dbReference type="HOGENOM" id="CLU_004253_14_3_1"/>